<accession>A0A2Z5A9E8</accession>
<evidence type="ECO:0008006" key="3">
    <source>
        <dbReference type="Google" id="ProtNLM"/>
    </source>
</evidence>
<dbReference type="AlphaFoldDB" id="A0A2Z5A9E8"/>
<dbReference type="EMBL" id="CP022198">
    <property type="protein sequence ID" value="AXA66729.1"/>
    <property type="molecule type" value="Genomic_DNA"/>
</dbReference>
<sequence length="80" mass="8853">MSLLSYVQAFFPSNFEVTLRRSLKDQDYRVLTVRDSITGNDAAYEGSALSILDICSMGSIAEDLCGRLSDQAAGRQKVMR</sequence>
<evidence type="ECO:0000313" key="1">
    <source>
        <dbReference type="EMBL" id="AXA66729.1"/>
    </source>
</evidence>
<evidence type="ECO:0000313" key="2">
    <source>
        <dbReference type="Proteomes" id="UP000250579"/>
    </source>
</evidence>
<name>A0A2Z5A9E8_9PSED</name>
<gene>
    <name evidence="1" type="ORF">CE139_13170</name>
</gene>
<organism evidence="1 2">
    <name type="scientific">Pseudomonas oryzihabitans</name>
    <dbReference type="NCBI Taxonomy" id="47885"/>
    <lineage>
        <taxon>Bacteria</taxon>
        <taxon>Pseudomonadati</taxon>
        <taxon>Pseudomonadota</taxon>
        <taxon>Gammaproteobacteria</taxon>
        <taxon>Pseudomonadales</taxon>
        <taxon>Pseudomonadaceae</taxon>
        <taxon>Pseudomonas</taxon>
    </lineage>
</organism>
<reference evidence="1 2" key="1">
    <citation type="submission" date="2017-06" db="EMBL/GenBank/DDBJ databases">
        <title>Evolution towards high GC content and high-temperature stress adaptation in endophytic Pseudomonas oryzihabitans impacted its plant-growth promoting traits.</title>
        <authorList>
            <person name="Nascimento F.X."/>
        </authorList>
    </citation>
    <scope>NUCLEOTIDE SEQUENCE [LARGE SCALE GENOMIC DNA]</scope>
    <source>
        <strain evidence="1 2">MS8</strain>
    </source>
</reference>
<protein>
    <recommendedName>
        <fullName evidence="3">DUF1652 domain-containing protein</fullName>
    </recommendedName>
</protein>
<dbReference type="Proteomes" id="UP000250579">
    <property type="component" value="Chromosome"/>
</dbReference>
<proteinExistence type="predicted"/>